<gene>
    <name evidence="1" type="ORF">PNAL_LOCUS136</name>
</gene>
<comment type="caution">
    <text evidence="1">The sequence shown here is derived from an EMBL/GenBank/DDBJ whole genome shotgun (WGS) entry which is preliminary data.</text>
</comment>
<evidence type="ECO:0000313" key="1">
    <source>
        <dbReference type="EMBL" id="CAG7938717.1"/>
    </source>
</evidence>
<accession>A0A9W4H8C2</accession>
<organism evidence="1 2">
    <name type="scientific">Penicillium nalgiovense</name>
    <dbReference type="NCBI Taxonomy" id="60175"/>
    <lineage>
        <taxon>Eukaryota</taxon>
        <taxon>Fungi</taxon>
        <taxon>Dikarya</taxon>
        <taxon>Ascomycota</taxon>
        <taxon>Pezizomycotina</taxon>
        <taxon>Eurotiomycetes</taxon>
        <taxon>Eurotiomycetidae</taxon>
        <taxon>Eurotiales</taxon>
        <taxon>Aspergillaceae</taxon>
        <taxon>Penicillium</taxon>
    </lineage>
</organism>
<dbReference type="Proteomes" id="UP001153461">
    <property type="component" value="Unassembled WGS sequence"/>
</dbReference>
<dbReference type="OrthoDB" id="3497702at2759"/>
<reference evidence="1" key="1">
    <citation type="submission" date="2021-07" db="EMBL/GenBank/DDBJ databases">
        <authorList>
            <person name="Branca A.L. A."/>
        </authorList>
    </citation>
    <scope>NUCLEOTIDE SEQUENCE</scope>
</reference>
<name>A0A9W4H8C2_PENNA</name>
<protein>
    <submittedName>
        <fullName evidence="1">Uncharacterized protein</fullName>
    </submittedName>
</protein>
<dbReference type="AlphaFoldDB" id="A0A9W4H8C2"/>
<dbReference type="EMBL" id="CAJVNV010000004">
    <property type="protein sequence ID" value="CAG7938717.1"/>
    <property type="molecule type" value="Genomic_DNA"/>
</dbReference>
<proteinExistence type="predicted"/>
<evidence type="ECO:0000313" key="2">
    <source>
        <dbReference type="Proteomes" id="UP001153461"/>
    </source>
</evidence>
<sequence>MHLTPNNIRLQPCFQTVHPLIDTHNIIAFCKVSSKHFKMKFTVAAIIPLMVVTVSATPLEVRQSNQVTVALSNDQSGAYASVTFQADDTDKSIFSLFSGTSVGAGGTVKATAAQLTNFAQSINCVIKNNDAIIGALTAQKTYLDLDGSPHTAIPINLDNGEIRCRA</sequence>